<organism evidence="2 3">
    <name type="scientific">Peltaster fructicola</name>
    <dbReference type="NCBI Taxonomy" id="286661"/>
    <lineage>
        <taxon>Eukaryota</taxon>
        <taxon>Fungi</taxon>
        <taxon>Dikarya</taxon>
        <taxon>Ascomycota</taxon>
        <taxon>Pezizomycotina</taxon>
        <taxon>Dothideomycetes</taxon>
        <taxon>Dothideomycetes incertae sedis</taxon>
        <taxon>Peltaster</taxon>
    </lineage>
</organism>
<proteinExistence type="predicted"/>
<sequence length="506" mass="59418">MPDAMKDLDAIFASLDLDATHGNGNKANTGAKKDTKLDGKDGNRKAKPFIETHYEGYTLRPLAPPVGEKKTWSRVSKEPMPFDSVKLYEMATGYGQKTGKGPATQWRDLKTNQQSLVTRILEEKRLRETDTDAIWELFHARPKRSQVSKGMFRDNYAIVQIEVIICRKDRREGKYTDKPSGTTVLPQKVQGEIIDLSIPLTIKLDTTSDKKEKKEKKKNDLPDLTQDQLEELFGPIDTGKKNAKQEQKIPPNPDPNRWVWNGAGWEEIEQQPLPYPDEHHYWDQQHWQHDPRDARQQHPYHHPHVPPPAPMPAQHQNPFQPYGTHPEQYADMPPNMDARAQYNQPRQHRSRSRSRSRSHHRRRSRRRSHVYSPSMSSSEAELYSDITTPPSTPPSDEWMHSAGHFHTRKGQRYHREGRGRYYTDRLEIRPATTYRLEYVEEVPRTTRARPIIVQHDDYPGARRRITDYTENHEDAEFRRRDSDMLREESRRGRREEVHFRPRRYDN</sequence>
<feature type="region of interest" description="Disordered" evidence="1">
    <location>
        <begin position="207"/>
        <end position="260"/>
    </location>
</feature>
<dbReference type="Proteomes" id="UP000503462">
    <property type="component" value="Chromosome 1"/>
</dbReference>
<dbReference type="EMBL" id="CP051139">
    <property type="protein sequence ID" value="QIW94981.1"/>
    <property type="molecule type" value="Genomic_DNA"/>
</dbReference>
<protein>
    <submittedName>
        <fullName evidence="2">Uncharacterized protein</fullName>
    </submittedName>
</protein>
<name>A0A6H0XJU1_9PEZI</name>
<feature type="region of interest" description="Disordered" evidence="1">
    <location>
        <begin position="284"/>
        <end position="399"/>
    </location>
</feature>
<feature type="region of interest" description="Disordered" evidence="1">
    <location>
        <begin position="472"/>
        <end position="506"/>
    </location>
</feature>
<evidence type="ECO:0000256" key="1">
    <source>
        <dbReference type="SAM" id="MobiDB-lite"/>
    </source>
</evidence>
<reference evidence="2 3" key="1">
    <citation type="journal article" date="2016" name="Sci. Rep.">
        <title>Peltaster fructicola genome reveals evolution from an invasive phytopathogen to an ectophytic parasite.</title>
        <authorList>
            <person name="Xu C."/>
            <person name="Chen H."/>
            <person name="Gleason M.L."/>
            <person name="Xu J.R."/>
            <person name="Liu H."/>
            <person name="Zhang R."/>
            <person name="Sun G."/>
        </authorList>
    </citation>
    <scope>NUCLEOTIDE SEQUENCE [LARGE SCALE GENOMIC DNA]</scope>
    <source>
        <strain evidence="2 3">LNHT1506</strain>
    </source>
</reference>
<feature type="compositionally biased region" description="Basic and acidic residues" evidence="1">
    <location>
        <begin position="207"/>
        <end position="221"/>
    </location>
</feature>
<feature type="compositionally biased region" description="Basic and acidic residues" evidence="1">
    <location>
        <begin position="284"/>
        <end position="296"/>
    </location>
</feature>
<feature type="compositionally biased region" description="Basic and acidic residues" evidence="1">
    <location>
        <begin position="31"/>
        <end position="45"/>
    </location>
</feature>
<evidence type="ECO:0000313" key="3">
    <source>
        <dbReference type="Proteomes" id="UP000503462"/>
    </source>
</evidence>
<feature type="compositionally biased region" description="Basic and acidic residues" evidence="1">
    <location>
        <begin position="238"/>
        <end position="247"/>
    </location>
</feature>
<evidence type="ECO:0000313" key="2">
    <source>
        <dbReference type="EMBL" id="QIW94981.1"/>
    </source>
</evidence>
<dbReference type="OrthoDB" id="3895385at2759"/>
<feature type="compositionally biased region" description="Basic residues" evidence="1">
    <location>
        <begin position="346"/>
        <end position="369"/>
    </location>
</feature>
<gene>
    <name evidence="2" type="ORF">AMS68_000499</name>
</gene>
<keyword evidence="3" id="KW-1185">Reference proteome</keyword>
<feature type="region of interest" description="Disordered" evidence="1">
    <location>
        <begin position="19"/>
        <end position="45"/>
    </location>
</feature>
<dbReference type="AlphaFoldDB" id="A0A6H0XJU1"/>
<accession>A0A6H0XJU1</accession>